<dbReference type="Gene3D" id="3.40.50.300">
    <property type="entry name" value="P-loop containing nucleotide triphosphate hydrolases"/>
    <property type="match status" value="2"/>
</dbReference>
<name>A0AAP4Q694_BACTU</name>
<evidence type="ECO:0000256" key="7">
    <source>
        <dbReference type="ARBA" id="ARBA00023204"/>
    </source>
</evidence>
<dbReference type="Pfam" id="PF00271">
    <property type="entry name" value="Helicase_C"/>
    <property type="match status" value="1"/>
</dbReference>
<reference evidence="10" key="1">
    <citation type="submission" date="2019-07" db="EMBL/GenBank/DDBJ databases">
        <title>Draft Genome Sequence of Bacillus thuringiensis Strain S906, an Isolate Toxic for Coleopteran and Lepidopteran.</title>
        <authorList>
            <person name="Grynberg P."/>
            <person name="Martins E.S."/>
            <person name="Queiroz P.R."/>
            <person name="Togawa R.C."/>
            <person name="Martins N.F."/>
            <person name="Praca L.B."/>
            <person name="Fiuza V."/>
            <person name="Ramos F."/>
            <person name="Silva E."/>
            <person name="Monnerat R.G."/>
        </authorList>
    </citation>
    <scope>NUCLEOTIDE SEQUENCE</scope>
    <source>
        <strain evidence="10">S906</strain>
    </source>
</reference>
<accession>A0AAP4Q694</accession>
<dbReference type="InterPro" id="IPR033454">
    <property type="entry name" value="RecG_wedge"/>
</dbReference>
<dbReference type="SUPFAM" id="SSF50249">
    <property type="entry name" value="Nucleic acid-binding proteins"/>
    <property type="match status" value="1"/>
</dbReference>
<protein>
    <submittedName>
        <fullName evidence="10">ATP-dependent DNA helicase RecG</fullName>
    </submittedName>
</protein>
<dbReference type="GO" id="GO:0003677">
    <property type="term" value="F:DNA binding"/>
    <property type="evidence" value="ECO:0007669"/>
    <property type="project" value="UniProtKB-KW"/>
</dbReference>
<evidence type="ECO:0000256" key="5">
    <source>
        <dbReference type="ARBA" id="ARBA00022840"/>
    </source>
</evidence>
<dbReference type="InterPro" id="IPR001650">
    <property type="entry name" value="Helicase_C-like"/>
</dbReference>
<gene>
    <name evidence="10" type="ORF">FLM80_15615</name>
</gene>
<dbReference type="GO" id="GO:0016787">
    <property type="term" value="F:hydrolase activity"/>
    <property type="evidence" value="ECO:0007669"/>
    <property type="project" value="UniProtKB-KW"/>
</dbReference>
<comment type="caution">
    <text evidence="10">The sequence shown here is derived from an EMBL/GenBank/DDBJ whole genome shotgun (WGS) entry which is preliminary data.</text>
</comment>
<keyword evidence="4 10" id="KW-0347">Helicase</keyword>
<evidence type="ECO:0000256" key="3">
    <source>
        <dbReference type="ARBA" id="ARBA00022801"/>
    </source>
</evidence>
<evidence type="ECO:0000259" key="9">
    <source>
        <dbReference type="PROSITE" id="PS51194"/>
    </source>
</evidence>
<sequence>MELQLLNIPKAKENQFVKKGIESVEDLIRFFPRKYYDFREITLIQDAIPDEYQSIKGIVKEIKTKPNAVILKVEDSKASIIYVTFFHQSYIAQKFTINESYIFCGRVSVTYGYRKFVSMANPILYGPSSELNPGILPVYSKIKGMSDDYLKRCMNSAYSIVRSDEYLENSIIKKFDMIYFRKALQYIHFPKTTEEINEGKSRFLFDELFFFNLNLLQNENNQMKQSPFEIDKFELSKQLMGELPFELTEGQRNALRMISKKMKNKERVNALIQGDVGCGKTMVAIFSLLMAVENGYQGALMCPTSVLAKQHYEEITERFSSFGIKVAYLSGDMKVRERKKVVKAIKEGEVDIVVGTHAVLSKDVEFQSLALTIVDEEHRFGVKQRELLQLKASKGVHTISMSATPIPRSLALTIHGDSIDVMNIKSLPKGRKPVETTLITVEEDSYRRIYEEVKSGRQAYVVCPLVEESNSDMLKDVESVEEAFAKAKTYFEPKGIRVGMATGKMKQQDIDAELEKFANKEYDIFISTTIIEVGVNVPNATVILIKNAERFGLAQLHQLRGRVGRGSYQSYCLLLSDKATEMGRRKLETMCETTDGFLIAEKDLELRGTGDFIGTSQSGQDKYVMLMLGNTDLNESIRNEVKDILKNPIRTAFYKHLLKKEE</sequence>
<evidence type="ECO:0000256" key="6">
    <source>
        <dbReference type="ARBA" id="ARBA00023125"/>
    </source>
</evidence>
<dbReference type="PROSITE" id="PS51194">
    <property type="entry name" value="HELICASE_CTER"/>
    <property type="match status" value="1"/>
</dbReference>
<dbReference type="SUPFAM" id="SSF52540">
    <property type="entry name" value="P-loop containing nucleoside triphosphate hydrolases"/>
    <property type="match status" value="2"/>
</dbReference>
<dbReference type="InterPro" id="IPR011545">
    <property type="entry name" value="DEAD/DEAH_box_helicase_dom"/>
</dbReference>
<dbReference type="InterPro" id="IPR014001">
    <property type="entry name" value="Helicase_ATP-bd"/>
</dbReference>
<organism evidence="10 11">
    <name type="scientific">Bacillus thuringiensis</name>
    <dbReference type="NCBI Taxonomy" id="1428"/>
    <lineage>
        <taxon>Bacteria</taxon>
        <taxon>Bacillati</taxon>
        <taxon>Bacillota</taxon>
        <taxon>Bacilli</taxon>
        <taxon>Bacillales</taxon>
        <taxon>Bacillaceae</taxon>
        <taxon>Bacillus</taxon>
        <taxon>Bacillus cereus group</taxon>
    </lineage>
</organism>
<dbReference type="InterPro" id="IPR012340">
    <property type="entry name" value="NA-bd_OB-fold"/>
</dbReference>
<keyword evidence="3" id="KW-0378">Hydrolase</keyword>
<keyword evidence="6" id="KW-0238">DNA-binding</keyword>
<keyword evidence="2" id="KW-0227">DNA damage</keyword>
<evidence type="ECO:0000256" key="4">
    <source>
        <dbReference type="ARBA" id="ARBA00022806"/>
    </source>
</evidence>
<evidence type="ECO:0000256" key="1">
    <source>
        <dbReference type="ARBA" id="ARBA00022741"/>
    </source>
</evidence>
<dbReference type="InterPro" id="IPR027417">
    <property type="entry name" value="P-loop_NTPase"/>
</dbReference>
<feature type="domain" description="Helicase C-terminal" evidence="9">
    <location>
        <begin position="445"/>
        <end position="605"/>
    </location>
</feature>
<dbReference type="Proteomes" id="UP001168357">
    <property type="component" value="Unassembled WGS sequence"/>
</dbReference>
<evidence type="ECO:0000259" key="8">
    <source>
        <dbReference type="PROSITE" id="PS51192"/>
    </source>
</evidence>
<proteinExistence type="predicted"/>
<dbReference type="EMBL" id="VIGY01000019">
    <property type="protein sequence ID" value="MDN7078491.1"/>
    <property type="molecule type" value="Genomic_DNA"/>
</dbReference>
<dbReference type="Gene3D" id="2.40.50.140">
    <property type="entry name" value="Nucleic acid-binding proteins"/>
    <property type="match status" value="1"/>
</dbReference>
<dbReference type="Pfam" id="PF00270">
    <property type="entry name" value="DEAD"/>
    <property type="match status" value="1"/>
</dbReference>
<dbReference type="SMART" id="SM00487">
    <property type="entry name" value="DEXDc"/>
    <property type="match status" value="1"/>
</dbReference>
<dbReference type="GO" id="GO:0006281">
    <property type="term" value="P:DNA repair"/>
    <property type="evidence" value="ECO:0007669"/>
    <property type="project" value="UniProtKB-KW"/>
</dbReference>
<dbReference type="SMART" id="SM00490">
    <property type="entry name" value="HELICc"/>
    <property type="match status" value="2"/>
</dbReference>
<evidence type="ECO:0000313" key="10">
    <source>
        <dbReference type="EMBL" id="MDN7078491.1"/>
    </source>
</evidence>
<feature type="domain" description="Helicase ATP-binding" evidence="8">
    <location>
        <begin position="261"/>
        <end position="423"/>
    </location>
</feature>
<dbReference type="GO" id="GO:0005524">
    <property type="term" value="F:ATP binding"/>
    <property type="evidence" value="ECO:0007669"/>
    <property type="project" value="UniProtKB-KW"/>
</dbReference>
<dbReference type="GO" id="GO:0003678">
    <property type="term" value="F:DNA helicase activity"/>
    <property type="evidence" value="ECO:0007669"/>
    <property type="project" value="TreeGrafter"/>
</dbReference>
<dbReference type="InterPro" id="IPR047112">
    <property type="entry name" value="RecG/Mfd"/>
</dbReference>
<evidence type="ECO:0000256" key="2">
    <source>
        <dbReference type="ARBA" id="ARBA00022763"/>
    </source>
</evidence>
<dbReference type="Pfam" id="PF17191">
    <property type="entry name" value="RecG_wedge"/>
    <property type="match status" value="1"/>
</dbReference>
<evidence type="ECO:0000313" key="11">
    <source>
        <dbReference type="Proteomes" id="UP001168357"/>
    </source>
</evidence>
<dbReference type="AlphaFoldDB" id="A0AAP4Q694"/>
<keyword evidence="7" id="KW-0234">DNA repair</keyword>
<dbReference type="PANTHER" id="PTHR47964:SF1">
    <property type="entry name" value="ATP-DEPENDENT DNA HELICASE HOMOLOG RECG, CHLOROPLASTIC"/>
    <property type="match status" value="1"/>
</dbReference>
<keyword evidence="5" id="KW-0067">ATP-binding</keyword>
<dbReference type="PROSITE" id="PS51192">
    <property type="entry name" value="HELICASE_ATP_BIND_1"/>
    <property type="match status" value="1"/>
</dbReference>
<dbReference type="RefSeq" id="WP_033795607.1">
    <property type="nucleotide sequence ID" value="NZ_JARSUL010000030.1"/>
</dbReference>
<dbReference type="PANTHER" id="PTHR47964">
    <property type="entry name" value="ATP-DEPENDENT DNA HELICASE HOMOLOG RECG, CHLOROPLASTIC"/>
    <property type="match status" value="1"/>
</dbReference>
<keyword evidence="1" id="KW-0547">Nucleotide-binding</keyword>